<keyword evidence="2" id="KW-1185">Reference proteome</keyword>
<dbReference type="Proteomes" id="UP001056648">
    <property type="component" value="Chromosome 2"/>
</dbReference>
<evidence type="ECO:0000313" key="1">
    <source>
        <dbReference type="EMBL" id="USE79014.1"/>
    </source>
</evidence>
<dbReference type="EMBL" id="CP098736">
    <property type="protein sequence ID" value="USE79014.1"/>
    <property type="molecule type" value="Genomic_DNA"/>
</dbReference>
<accession>A0ABY4VP66</accession>
<reference evidence="1" key="1">
    <citation type="submission" date="2022-06" db="EMBL/GenBank/DDBJ databases">
        <title>Complete genome sequence and characterization of Cupriavidus gilardii QJ1 isolated from contaminating cells.</title>
        <authorList>
            <person name="Qi J."/>
        </authorList>
    </citation>
    <scope>NUCLEOTIDE SEQUENCE</scope>
    <source>
        <strain evidence="1">QJ1</strain>
    </source>
</reference>
<evidence type="ECO:0008006" key="3">
    <source>
        <dbReference type="Google" id="ProtNLM"/>
    </source>
</evidence>
<sequence length="104" mass="11094">MKRDIALGVAASIVVIAVIFSLGGGSGSPGDSAHQVRTRADVQQMVGWSTAGLLSVLGKPERTSAYGDTELWYYEGLTQDTVTGKVDRTTQFIIRDSVVTQVSF</sequence>
<dbReference type="RefSeq" id="WP_252252736.1">
    <property type="nucleotide sequence ID" value="NZ_CP098736.1"/>
</dbReference>
<gene>
    <name evidence="1" type="ORF">NDR89_20470</name>
</gene>
<proteinExistence type="predicted"/>
<organism evidence="1 2">
    <name type="scientific">Cupriavidus gilardii</name>
    <dbReference type="NCBI Taxonomy" id="82541"/>
    <lineage>
        <taxon>Bacteria</taxon>
        <taxon>Pseudomonadati</taxon>
        <taxon>Pseudomonadota</taxon>
        <taxon>Betaproteobacteria</taxon>
        <taxon>Burkholderiales</taxon>
        <taxon>Burkholderiaceae</taxon>
        <taxon>Cupriavidus</taxon>
    </lineage>
</organism>
<protein>
    <recommendedName>
        <fullName evidence="3">Outer membrane protein assembly factor BamE</fullName>
    </recommendedName>
</protein>
<name>A0ABY4VP66_9BURK</name>
<evidence type="ECO:0000313" key="2">
    <source>
        <dbReference type="Proteomes" id="UP001056648"/>
    </source>
</evidence>